<accession>A0A2T4C380</accession>
<sequence>MTREYMAREVRQRYWRGVHFFASVLVWLGCLVAVWFSPRNFVAFILMLVASLGLTTGVVDGLLALLFFWSEIRALREFEWEIQTARALASSEHIASKSAVDLI</sequence>
<dbReference type="PROSITE" id="PS51257">
    <property type="entry name" value="PROKAR_LIPOPROTEIN"/>
    <property type="match status" value="1"/>
</dbReference>
<evidence type="ECO:0000313" key="2">
    <source>
        <dbReference type="EMBL" id="PTB76031.1"/>
    </source>
</evidence>
<name>A0A2T4C380_TRILO</name>
<keyword evidence="1" id="KW-1133">Transmembrane helix</keyword>
<dbReference type="Proteomes" id="UP000240760">
    <property type="component" value="Unassembled WGS sequence"/>
</dbReference>
<dbReference type="STRING" id="983965.A0A2T4C380"/>
<dbReference type="EMBL" id="KZ679132">
    <property type="protein sequence ID" value="PTB76031.1"/>
    <property type="molecule type" value="Genomic_DNA"/>
</dbReference>
<reference evidence="2 3" key="1">
    <citation type="submission" date="2016-07" db="EMBL/GenBank/DDBJ databases">
        <title>Multiple horizontal gene transfer events from other fungi enriched the ability of initially mycotrophic Trichoderma (Ascomycota) to feed on dead plant biomass.</title>
        <authorList>
            <consortium name="DOE Joint Genome Institute"/>
            <person name="Aerts A."/>
            <person name="Atanasova L."/>
            <person name="Chenthamara K."/>
            <person name="Zhang J."/>
            <person name="Grujic M."/>
            <person name="Henrissat B."/>
            <person name="Kuo A."/>
            <person name="Salamov A."/>
            <person name="Lipzen A."/>
            <person name="Labutti K."/>
            <person name="Barry K."/>
            <person name="Miao Y."/>
            <person name="Rahimi M.J."/>
            <person name="Shen Q."/>
            <person name="Grigoriev I.V."/>
            <person name="Kubicek C.P."/>
            <person name="Druzhinina I.S."/>
        </authorList>
    </citation>
    <scope>NUCLEOTIDE SEQUENCE [LARGE SCALE GENOMIC DNA]</scope>
    <source>
        <strain evidence="2 3">ATCC 18648</strain>
    </source>
</reference>
<keyword evidence="3" id="KW-1185">Reference proteome</keyword>
<dbReference type="OrthoDB" id="387657at2759"/>
<organism evidence="2 3">
    <name type="scientific">Trichoderma longibrachiatum ATCC 18648</name>
    <dbReference type="NCBI Taxonomy" id="983965"/>
    <lineage>
        <taxon>Eukaryota</taxon>
        <taxon>Fungi</taxon>
        <taxon>Dikarya</taxon>
        <taxon>Ascomycota</taxon>
        <taxon>Pezizomycotina</taxon>
        <taxon>Sordariomycetes</taxon>
        <taxon>Hypocreomycetidae</taxon>
        <taxon>Hypocreales</taxon>
        <taxon>Hypocreaceae</taxon>
        <taxon>Trichoderma</taxon>
    </lineage>
</organism>
<evidence type="ECO:0000256" key="1">
    <source>
        <dbReference type="SAM" id="Phobius"/>
    </source>
</evidence>
<dbReference type="AlphaFoldDB" id="A0A2T4C380"/>
<keyword evidence="1" id="KW-0812">Transmembrane</keyword>
<evidence type="ECO:0000313" key="3">
    <source>
        <dbReference type="Proteomes" id="UP000240760"/>
    </source>
</evidence>
<feature type="transmembrane region" description="Helical" evidence="1">
    <location>
        <begin position="43"/>
        <end position="69"/>
    </location>
</feature>
<gene>
    <name evidence="2" type="ORF">M440DRAFT_1333488</name>
</gene>
<keyword evidence="1" id="KW-0472">Membrane</keyword>
<proteinExistence type="predicted"/>
<protein>
    <submittedName>
        <fullName evidence="2">Uncharacterized protein</fullName>
    </submittedName>
</protein>
<feature type="transmembrane region" description="Helical" evidence="1">
    <location>
        <begin position="20"/>
        <end position="37"/>
    </location>
</feature>